<dbReference type="PANTHER" id="PTHR39328:SF1">
    <property type="entry name" value="BLL2871 PROTEIN"/>
    <property type="match status" value="1"/>
</dbReference>
<dbReference type="InterPro" id="IPR010430">
    <property type="entry name" value="DUF1028"/>
</dbReference>
<name>A0ABP7XAU9_9ACTN</name>
<comment type="caution">
    <text evidence="2">The sequence shown here is derived from an EMBL/GenBank/DDBJ whole genome shotgun (WGS) entry which is preliminary data.</text>
</comment>
<gene>
    <name evidence="2" type="ORF">GCM10022215_02150</name>
</gene>
<feature type="region of interest" description="Disordered" evidence="1">
    <location>
        <begin position="1"/>
        <end position="24"/>
    </location>
</feature>
<dbReference type="Pfam" id="PF06267">
    <property type="entry name" value="DUF1028"/>
    <property type="match status" value="1"/>
</dbReference>
<protein>
    <submittedName>
        <fullName evidence="2">DUF1028 domain-containing protein</fullName>
    </submittedName>
</protein>
<organism evidence="2 3">
    <name type="scientific">Nocardioides fonticola</name>
    <dbReference type="NCBI Taxonomy" id="450363"/>
    <lineage>
        <taxon>Bacteria</taxon>
        <taxon>Bacillati</taxon>
        <taxon>Actinomycetota</taxon>
        <taxon>Actinomycetes</taxon>
        <taxon>Propionibacteriales</taxon>
        <taxon>Nocardioidaceae</taxon>
        <taxon>Nocardioides</taxon>
    </lineage>
</organism>
<dbReference type="PANTHER" id="PTHR39328">
    <property type="entry name" value="BLL2871 PROTEIN"/>
    <property type="match status" value="1"/>
</dbReference>
<dbReference type="EMBL" id="BAAAZH010000001">
    <property type="protein sequence ID" value="GAA4108440.1"/>
    <property type="molecule type" value="Genomic_DNA"/>
</dbReference>
<dbReference type="Gene3D" id="3.60.20.10">
    <property type="entry name" value="Glutamine Phosphoribosylpyrophosphate, subunit 1, domain 1"/>
    <property type="match status" value="1"/>
</dbReference>
<keyword evidence="3" id="KW-1185">Reference proteome</keyword>
<evidence type="ECO:0000313" key="3">
    <source>
        <dbReference type="Proteomes" id="UP001501495"/>
    </source>
</evidence>
<sequence length="306" mass="31860">MKISSCRPTRRTAPGDGSVARPDATGGRYGSAMTFSIVARSADGESWGVAVASKFLAVGSAVPAAVAGVGAIATQADANVAYKGLALSHLDEGATASVALQRLIEEDDGRDHRQLGIVDVDGGAATYTGPACLDWAGGVTGDGYAIQGNILAGEDVVLAMEAAWLESDETLPLADRLMAALAAGDAAGGDSRGRQSAALLVVRDGAGYGGHDDIAVDLRVDDHTDPIGELGRLLELHELYLTASREDEKVAITPELREELEAFATAGGHRDFHAWVGTENYEMRVAPDLAWIDERILDIVRGGARP</sequence>
<dbReference type="InterPro" id="IPR029055">
    <property type="entry name" value="Ntn_hydrolases_N"/>
</dbReference>
<evidence type="ECO:0000256" key="1">
    <source>
        <dbReference type="SAM" id="MobiDB-lite"/>
    </source>
</evidence>
<dbReference type="SUPFAM" id="SSF56235">
    <property type="entry name" value="N-terminal nucleophile aminohydrolases (Ntn hydrolases)"/>
    <property type="match status" value="1"/>
</dbReference>
<reference evidence="3" key="1">
    <citation type="journal article" date="2019" name="Int. J. Syst. Evol. Microbiol.">
        <title>The Global Catalogue of Microorganisms (GCM) 10K type strain sequencing project: providing services to taxonomists for standard genome sequencing and annotation.</title>
        <authorList>
            <consortium name="The Broad Institute Genomics Platform"/>
            <consortium name="The Broad Institute Genome Sequencing Center for Infectious Disease"/>
            <person name="Wu L."/>
            <person name="Ma J."/>
        </authorList>
    </citation>
    <scope>NUCLEOTIDE SEQUENCE [LARGE SCALE GENOMIC DNA]</scope>
    <source>
        <strain evidence="3">JCM 16703</strain>
    </source>
</reference>
<proteinExistence type="predicted"/>
<accession>A0ABP7XAU9</accession>
<evidence type="ECO:0000313" key="2">
    <source>
        <dbReference type="EMBL" id="GAA4108440.1"/>
    </source>
</evidence>
<dbReference type="Proteomes" id="UP001501495">
    <property type="component" value="Unassembled WGS sequence"/>
</dbReference>